<evidence type="ECO:0008006" key="5">
    <source>
        <dbReference type="Google" id="ProtNLM"/>
    </source>
</evidence>
<proteinExistence type="predicted"/>
<dbReference type="Gene3D" id="1.10.443.10">
    <property type="entry name" value="Intergrase catalytic core"/>
    <property type="match status" value="1"/>
</dbReference>
<keyword evidence="1" id="KW-0238">DNA-binding</keyword>
<gene>
    <name evidence="3" type="ORF">PSTG_06419</name>
</gene>
<dbReference type="GO" id="GO:0015074">
    <property type="term" value="P:DNA integration"/>
    <property type="evidence" value="ECO:0007669"/>
    <property type="project" value="InterPro"/>
</dbReference>
<keyword evidence="2" id="KW-0233">DNA recombination</keyword>
<dbReference type="EMBL" id="AJIL01000038">
    <property type="protein sequence ID" value="KNF00245.1"/>
    <property type="molecule type" value="Genomic_DNA"/>
</dbReference>
<evidence type="ECO:0000313" key="4">
    <source>
        <dbReference type="Proteomes" id="UP000054564"/>
    </source>
</evidence>
<keyword evidence="4" id="KW-1185">Reference proteome</keyword>
<dbReference type="GO" id="GO:0003677">
    <property type="term" value="F:DNA binding"/>
    <property type="evidence" value="ECO:0007669"/>
    <property type="project" value="UniProtKB-KW"/>
</dbReference>
<dbReference type="InterPro" id="IPR013762">
    <property type="entry name" value="Integrase-like_cat_sf"/>
</dbReference>
<name>A0A0L0VMI4_9BASI</name>
<dbReference type="PANTHER" id="PTHR34605">
    <property type="entry name" value="PHAGE_INTEGRASE DOMAIN-CONTAINING PROTEIN"/>
    <property type="match status" value="1"/>
</dbReference>
<dbReference type="InterPro" id="IPR011010">
    <property type="entry name" value="DNA_brk_join_enz"/>
</dbReference>
<dbReference type="Proteomes" id="UP000054564">
    <property type="component" value="Unassembled WGS sequence"/>
</dbReference>
<reference evidence="4" key="1">
    <citation type="submission" date="2014-03" db="EMBL/GenBank/DDBJ databases">
        <title>The Genome Sequence of Puccinia striiformis f. sp. tritici PST-78.</title>
        <authorList>
            <consortium name="The Broad Institute Genome Sequencing Platform"/>
            <person name="Cuomo C."/>
            <person name="Hulbert S."/>
            <person name="Chen X."/>
            <person name="Walker B."/>
            <person name="Young S.K."/>
            <person name="Zeng Q."/>
            <person name="Gargeya S."/>
            <person name="Fitzgerald M."/>
            <person name="Haas B."/>
            <person name="Abouelleil A."/>
            <person name="Alvarado L."/>
            <person name="Arachchi H.M."/>
            <person name="Berlin A.M."/>
            <person name="Chapman S.B."/>
            <person name="Goldberg J."/>
            <person name="Griggs A."/>
            <person name="Gujja S."/>
            <person name="Hansen M."/>
            <person name="Howarth C."/>
            <person name="Imamovic A."/>
            <person name="Larimer J."/>
            <person name="McCowan C."/>
            <person name="Montmayeur A."/>
            <person name="Murphy C."/>
            <person name="Neiman D."/>
            <person name="Pearson M."/>
            <person name="Priest M."/>
            <person name="Roberts A."/>
            <person name="Saif S."/>
            <person name="Shea T."/>
            <person name="Sisk P."/>
            <person name="Sykes S."/>
            <person name="Wortman J."/>
            <person name="Nusbaum C."/>
            <person name="Birren B."/>
        </authorList>
    </citation>
    <scope>NUCLEOTIDE SEQUENCE [LARGE SCALE GENOMIC DNA]</scope>
    <source>
        <strain evidence="4">race PST-78</strain>
    </source>
</reference>
<dbReference type="PANTHER" id="PTHR34605:SF3">
    <property type="entry name" value="P CELL-TYPE AGGLUTINATION PROTEIN MAP4-LIKE-RELATED"/>
    <property type="match status" value="1"/>
</dbReference>
<dbReference type="InterPro" id="IPR010998">
    <property type="entry name" value="Integrase_recombinase_N"/>
</dbReference>
<organism evidence="3 4">
    <name type="scientific">Puccinia striiformis f. sp. tritici PST-78</name>
    <dbReference type="NCBI Taxonomy" id="1165861"/>
    <lineage>
        <taxon>Eukaryota</taxon>
        <taxon>Fungi</taxon>
        <taxon>Dikarya</taxon>
        <taxon>Basidiomycota</taxon>
        <taxon>Pucciniomycotina</taxon>
        <taxon>Pucciniomycetes</taxon>
        <taxon>Pucciniales</taxon>
        <taxon>Pucciniaceae</taxon>
        <taxon>Puccinia</taxon>
    </lineage>
</organism>
<accession>A0A0L0VMI4</accession>
<sequence length="364" mass="40767">MPSLGSREPPVEYDTVKLGAFLKNGTNERVITSDDIHILTGWSYNTLLGYNCGIKKFLAWKNVTGSQEFTLPITTKDIESFCLWAGKKHHRINSHNITARTIRKYLSGFKAWHDFHGKTYPALENNRLNLALKASSKVDARGTKMPEKPPIMLNHMVWLANTLVTGSDKDKAILDLAIVAFWGMARMAEITYNVSEGPLDPESSVLTSDVTSLATRIGTNMYLTVRNAKTAEPGSPQKLVVHSQNNMLCPVQAITRRLIEAKGSKTSLFGYYERGVRQHITRSMAVNKIQSVLRSGGFDGLLGHSFRVGGASLRKALGVTETDICILGRWNSKCYKIYLRPYSVRELEDAQAIIRELNDMWEED</sequence>
<dbReference type="STRING" id="1165861.A0A0L0VMI4"/>
<dbReference type="GO" id="GO:0006310">
    <property type="term" value="P:DNA recombination"/>
    <property type="evidence" value="ECO:0007669"/>
    <property type="project" value="UniProtKB-KW"/>
</dbReference>
<evidence type="ECO:0000256" key="1">
    <source>
        <dbReference type="ARBA" id="ARBA00023125"/>
    </source>
</evidence>
<dbReference type="AlphaFoldDB" id="A0A0L0VMI4"/>
<evidence type="ECO:0000313" key="3">
    <source>
        <dbReference type="EMBL" id="KNF00245.1"/>
    </source>
</evidence>
<protein>
    <recommendedName>
        <fullName evidence="5">Tyr recombinase domain-containing protein</fullName>
    </recommendedName>
</protein>
<evidence type="ECO:0000256" key="2">
    <source>
        <dbReference type="ARBA" id="ARBA00023172"/>
    </source>
</evidence>
<dbReference type="Gene3D" id="1.10.150.130">
    <property type="match status" value="1"/>
</dbReference>
<comment type="caution">
    <text evidence="3">The sequence shown here is derived from an EMBL/GenBank/DDBJ whole genome shotgun (WGS) entry which is preliminary data.</text>
</comment>
<dbReference type="SUPFAM" id="SSF56349">
    <property type="entry name" value="DNA breaking-rejoining enzymes"/>
    <property type="match status" value="1"/>
</dbReference>
<dbReference type="SUPFAM" id="SSF47823">
    <property type="entry name" value="lambda integrase-like, N-terminal domain"/>
    <property type="match status" value="1"/>
</dbReference>
<dbReference type="InterPro" id="IPR052925">
    <property type="entry name" value="Phage_Integrase-like_Recomb"/>
</dbReference>